<evidence type="ECO:0000256" key="1">
    <source>
        <dbReference type="ARBA" id="ARBA00022468"/>
    </source>
</evidence>
<keyword evidence="5" id="KW-1133">Transmembrane helix</keyword>
<feature type="signal peptide" evidence="6">
    <location>
        <begin position="1"/>
        <end position="20"/>
    </location>
</feature>
<dbReference type="InterPro" id="IPR001936">
    <property type="entry name" value="RasGAP_dom"/>
</dbReference>
<dbReference type="PROSITE" id="PS00022">
    <property type="entry name" value="EGF_1"/>
    <property type="match status" value="1"/>
</dbReference>
<dbReference type="InterPro" id="IPR002049">
    <property type="entry name" value="LE_dom"/>
</dbReference>
<evidence type="ECO:0000313" key="10">
    <source>
        <dbReference type="Proteomes" id="UP001146793"/>
    </source>
</evidence>
<dbReference type="PANTHER" id="PTHR10194">
    <property type="entry name" value="RAS GTPASE-ACTIVATING PROTEINS"/>
    <property type="match status" value="1"/>
</dbReference>
<keyword evidence="1" id="KW-0343">GTPase activation</keyword>
<evidence type="ECO:0000256" key="6">
    <source>
        <dbReference type="SAM" id="SignalP"/>
    </source>
</evidence>
<keyword evidence="5" id="KW-0472">Membrane</keyword>
<dbReference type="Gene3D" id="1.10.506.10">
    <property type="entry name" value="GTPase Activation - p120gap, domain 1"/>
    <property type="match status" value="2"/>
</dbReference>
<dbReference type="PROSITE" id="PS50018">
    <property type="entry name" value="RAS_GTPASE_ACTIV_2"/>
    <property type="match status" value="1"/>
</dbReference>
<dbReference type="SMART" id="SM00323">
    <property type="entry name" value="RasGAP"/>
    <property type="match status" value="1"/>
</dbReference>
<dbReference type="PROSITE" id="PS01186">
    <property type="entry name" value="EGF_2"/>
    <property type="match status" value="1"/>
</dbReference>
<dbReference type="InterPro" id="IPR000742">
    <property type="entry name" value="EGF"/>
</dbReference>
<evidence type="ECO:0000259" key="7">
    <source>
        <dbReference type="PROSITE" id="PS50018"/>
    </source>
</evidence>
<feature type="disulfide bond" evidence="4">
    <location>
        <begin position="561"/>
        <end position="570"/>
    </location>
</feature>
<dbReference type="CDD" id="cd00055">
    <property type="entry name" value="EGF_Lam"/>
    <property type="match status" value="1"/>
</dbReference>
<dbReference type="SMART" id="SM00181">
    <property type="entry name" value="EGF"/>
    <property type="match status" value="6"/>
</dbReference>
<proteinExistence type="predicted"/>
<organism evidence="9 10">
    <name type="scientific">Anaeramoeba flamelloides</name>
    <dbReference type="NCBI Taxonomy" id="1746091"/>
    <lineage>
        <taxon>Eukaryota</taxon>
        <taxon>Metamonada</taxon>
        <taxon>Anaeramoebidae</taxon>
        <taxon>Anaeramoeba</taxon>
    </lineage>
</organism>
<dbReference type="EMBL" id="JANTQA010000010">
    <property type="protein sequence ID" value="KAJ3451181.1"/>
    <property type="molecule type" value="Genomic_DNA"/>
</dbReference>
<evidence type="ECO:0000256" key="5">
    <source>
        <dbReference type="SAM" id="Phobius"/>
    </source>
</evidence>
<dbReference type="PROSITE" id="PS50026">
    <property type="entry name" value="EGF_3"/>
    <property type="match status" value="3"/>
</dbReference>
<dbReference type="InterPro" id="IPR013111">
    <property type="entry name" value="EGF_extracell"/>
</dbReference>
<protein>
    <submittedName>
        <fullName evidence="9">Ras gtpase-activating protein</fullName>
    </submittedName>
</protein>
<dbReference type="InterPro" id="IPR039360">
    <property type="entry name" value="Ras_GTPase"/>
</dbReference>
<keyword evidence="5" id="KW-0812">Transmembrane</keyword>
<evidence type="ECO:0000256" key="4">
    <source>
        <dbReference type="PROSITE-ProRule" id="PRU00076"/>
    </source>
</evidence>
<dbReference type="Gene3D" id="2.10.25.10">
    <property type="entry name" value="Laminin"/>
    <property type="match status" value="3"/>
</dbReference>
<feature type="domain" description="EGF-like" evidence="8">
    <location>
        <begin position="423"/>
        <end position="464"/>
    </location>
</feature>
<dbReference type="InterPro" id="IPR008936">
    <property type="entry name" value="Rho_GTPase_activation_prot"/>
</dbReference>
<dbReference type="GO" id="GO:0005096">
    <property type="term" value="F:GTPase activator activity"/>
    <property type="evidence" value="ECO:0007669"/>
    <property type="project" value="UniProtKB-KW"/>
</dbReference>
<feature type="disulfide bond" evidence="4">
    <location>
        <begin position="380"/>
        <end position="389"/>
    </location>
</feature>
<evidence type="ECO:0000313" key="9">
    <source>
        <dbReference type="EMBL" id="KAJ3451181.1"/>
    </source>
</evidence>
<feature type="transmembrane region" description="Helical" evidence="5">
    <location>
        <begin position="594"/>
        <end position="617"/>
    </location>
</feature>
<dbReference type="CDD" id="cd00054">
    <property type="entry name" value="EGF_CA"/>
    <property type="match status" value="1"/>
</dbReference>
<feature type="domain" description="EGF-like" evidence="8">
    <location>
        <begin position="537"/>
        <end position="571"/>
    </location>
</feature>
<dbReference type="PRINTS" id="PR00011">
    <property type="entry name" value="EGFLAMININ"/>
</dbReference>
<evidence type="ECO:0000256" key="3">
    <source>
        <dbReference type="ARBA" id="ARBA00023157"/>
    </source>
</evidence>
<sequence>MTIKFLAIALLIFFFPFCSTTGTALTETVTTNTKFFASYSPTDVAWNEGWIDLPNAQSVYPTLKDSPPTNDDDYLHNSAQTRIKANNPVRSFELSDFGYNLPPASQASLNIDEINFSSIRDAAPIKWSKDENLNLEWIWDSNLYFYMPNVAGSDTLSMAIIESDDRDTDSNTQMLNWGSESDLWDCQTLRTFGGSRSVITSNAHAIGINSNSFTIDGDVKIDYPTDPPSDDVPNNYPDGKYRWNLVIGTMNTSVKYSYKLEVDRIFPKNGKIGDLIKVYLISGSIVDEDEYNGMTVKYSCKFGDTKYAADQYDKENSWIGCIAPDLDKGINYTVDVSFYDGDIDSIPFTESGIEFMLYNDCVDDNACENNGTCLADGCDCEEGFFGETCEQETCPDGKCTSGTCIETTGECQCDDGWGGEYCDIDLCMEEYNNCTYPQGRCIYSGQSGYCYCDPDEGYTGTNCNTHKCTTKDCGQYATPERGRCLKDGTCRCETNYAGSNCQIMNCLEDDTKCENGECQEEDGSCECETGYTGTFCDYYLCDAIECKNGGECIVETGQCKCKSGYTGANCETETEPDNWADKAADAMGISSSGFLAFFICVICVGGIAVGLVIFFLWRRHSERDRFYDILSLPIYDLQTLFGENYYISDEEISNITKPSMKKMLFDLQELLLEHLDFVNCLCLAAETKVADYLSKSLLYIFEVNGESPLILKYFLEKEVNGCEDSDLLFRGYSMASKLWSSFCHLAYGIEYLHLCLSQPMYDLLKDQDKMEVELDPDLVKEMGAQVTNKYNLMAATESFISSIINNGKTLPPQFRFVLSYTRELLEEKFPDRICQAIGGMMILRYFVPAITACDDYGIISEDPDDELLRTLILVAKVLINLANGTLFGVKEEYMSTLNDFINDNQDRVNQYLLEISTPTEESMDELSFENSPLPPDVLEISCANVHRYMTLNSEEINETMEMEIEDEERRRFLFKEMQSLIFKIGEPINIQADEDV</sequence>
<keyword evidence="4" id="KW-0245">EGF-like domain</keyword>
<feature type="domain" description="EGF-like" evidence="8">
    <location>
        <begin position="357"/>
        <end position="390"/>
    </location>
</feature>
<dbReference type="Proteomes" id="UP001146793">
    <property type="component" value="Unassembled WGS sequence"/>
</dbReference>
<keyword evidence="3 4" id="KW-1015">Disulfide bond</keyword>
<dbReference type="Pfam" id="PF00616">
    <property type="entry name" value="RasGAP"/>
    <property type="match status" value="2"/>
</dbReference>
<evidence type="ECO:0000256" key="2">
    <source>
        <dbReference type="ARBA" id="ARBA00022553"/>
    </source>
</evidence>
<reference evidence="9" key="1">
    <citation type="submission" date="2022-08" db="EMBL/GenBank/DDBJ databases">
        <title>Novel sulphate-reducing endosymbionts in the free-living metamonad Anaeramoeba.</title>
        <authorList>
            <person name="Jerlstrom-Hultqvist J."/>
            <person name="Cepicka I."/>
            <person name="Gallot-Lavallee L."/>
            <person name="Salas-Leiva D."/>
            <person name="Curtis B.A."/>
            <person name="Zahonova K."/>
            <person name="Pipaliya S."/>
            <person name="Dacks J."/>
            <person name="Roger A.J."/>
        </authorList>
    </citation>
    <scope>NUCLEOTIDE SEQUENCE</scope>
    <source>
        <strain evidence="9">Busselton2</strain>
    </source>
</reference>
<dbReference type="AlphaFoldDB" id="A0AAV8AE16"/>
<keyword evidence="2" id="KW-0597">Phosphoprotein</keyword>
<comment type="caution">
    <text evidence="4">Lacks conserved residue(s) required for the propagation of feature annotation.</text>
</comment>
<evidence type="ECO:0000259" key="8">
    <source>
        <dbReference type="PROSITE" id="PS50026"/>
    </source>
</evidence>
<name>A0AAV8AE16_9EUKA</name>
<gene>
    <name evidence="9" type="ORF">M0812_04851</name>
</gene>
<dbReference type="PANTHER" id="PTHR10194:SF142">
    <property type="entry name" value="NEUROFIBROMIN"/>
    <property type="match status" value="1"/>
</dbReference>
<feature type="chain" id="PRO_5043967255" evidence="6">
    <location>
        <begin position="21"/>
        <end position="996"/>
    </location>
</feature>
<comment type="caution">
    <text evidence="9">The sequence shown here is derived from an EMBL/GenBank/DDBJ whole genome shotgun (WGS) entry which is preliminary data.</text>
</comment>
<accession>A0AAV8AE16</accession>
<dbReference type="SUPFAM" id="SSF48350">
    <property type="entry name" value="GTPase activation domain, GAP"/>
    <property type="match status" value="1"/>
</dbReference>
<feature type="domain" description="Ras-GAP" evidence="7">
    <location>
        <begin position="689"/>
        <end position="883"/>
    </location>
</feature>
<keyword evidence="6" id="KW-0732">Signal</keyword>
<dbReference type="Pfam" id="PF07974">
    <property type="entry name" value="EGF_2"/>
    <property type="match status" value="1"/>
</dbReference>
<dbReference type="SUPFAM" id="SSF57196">
    <property type="entry name" value="EGF/Laminin"/>
    <property type="match status" value="1"/>
</dbReference>